<dbReference type="OrthoDB" id="8074804at2"/>
<name>A0A562MZH5_9HYPH</name>
<evidence type="ECO:0000313" key="4">
    <source>
        <dbReference type="Proteomes" id="UP000317122"/>
    </source>
</evidence>
<gene>
    <name evidence="3" type="ORF">IQ26_06218</name>
</gene>
<feature type="region of interest" description="Disordered" evidence="1">
    <location>
        <begin position="154"/>
        <end position="178"/>
    </location>
</feature>
<dbReference type="AlphaFoldDB" id="A0A562MZH5"/>
<keyword evidence="2" id="KW-0472">Membrane</keyword>
<dbReference type="EMBL" id="VLKT01000054">
    <property type="protein sequence ID" value="TWI25218.1"/>
    <property type="molecule type" value="Genomic_DNA"/>
</dbReference>
<protein>
    <submittedName>
        <fullName evidence="3">Uncharacterized protein</fullName>
    </submittedName>
</protein>
<feature type="transmembrane region" description="Helical" evidence="2">
    <location>
        <begin position="34"/>
        <end position="57"/>
    </location>
</feature>
<evidence type="ECO:0000313" key="3">
    <source>
        <dbReference type="EMBL" id="TWI25218.1"/>
    </source>
</evidence>
<comment type="caution">
    <text evidence="3">The sequence shown here is derived from an EMBL/GenBank/DDBJ whole genome shotgun (WGS) entry which is preliminary data.</text>
</comment>
<dbReference type="RefSeq" id="WP_145722204.1">
    <property type="nucleotide sequence ID" value="NZ_BSPF01000029.1"/>
</dbReference>
<dbReference type="Proteomes" id="UP000317122">
    <property type="component" value="Unassembled WGS sequence"/>
</dbReference>
<evidence type="ECO:0000256" key="1">
    <source>
        <dbReference type="SAM" id="MobiDB-lite"/>
    </source>
</evidence>
<keyword evidence="2" id="KW-0812">Transmembrane</keyword>
<reference evidence="3 4" key="1">
    <citation type="journal article" date="2015" name="Stand. Genomic Sci.">
        <title>Genomic Encyclopedia of Bacterial and Archaeal Type Strains, Phase III: the genomes of soil and plant-associated and newly described type strains.</title>
        <authorList>
            <person name="Whitman W.B."/>
            <person name="Woyke T."/>
            <person name="Klenk H.P."/>
            <person name="Zhou Y."/>
            <person name="Lilburn T.G."/>
            <person name="Beck B.J."/>
            <person name="De Vos P."/>
            <person name="Vandamme P."/>
            <person name="Eisen J.A."/>
            <person name="Garrity G."/>
            <person name="Hugenholtz P."/>
            <person name="Kyrpides N.C."/>
        </authorList>
    </citation>
    <scope>NUCLEOTIDE SEQUENCE [LARGE SCALE GENOMIC DNA]</scope>
    <source>
        <strain evidence="3 4">CGMCC 1.2546</strain>
    </source>
</reference>
<organism evidence="3 4">
    <name type="scientific">Mesorhizobium tianshanense</name>
    <dbReference type="NCBI Taxonomy" id="39844"/>
    <lineage>
        <taxon>Bacteria</taxon>
        <taxon>Pseudomonadati</taxon>
        <taxon>Pseudomonadota</taxon>
        <taxon>Alphaproteobacteria</taxon>
        <taxon>Hyphomicrobiales</taxon>
        <taxon>Phyllobacteriaceae</taxon>
        <taxon>Mesorhizobium</taxon>
    </lineage>
</organism>
<evidence type="ECO:0000256" key="2">
    <source>
        <dbReference type="SAM" id="Phobius"/>
    </source>
</evidence>
<proteinExistence type="predicted"/>
<keyword evidence="4" id="KW-1185">Reference proteome</keyword>
<keyword evidence="2" id="KW-1133">Transmembrane helix</keyword>
<sequence length="194" mass="20888">MTMISDPDMPAIDVGPATHAGEQAVAGKPSNARMIGVVAAGALLITAVNITAAVYLYRGINDLRFVEGRLEQLGSFEQRIAARLDTVNNGFQNRFERLDSQLQGSFNDVKDSIARLEQNLPLDSDDDMSSVVEPSVVTTTMAEASTDLEAATEPGVVDVPPQPKRRVAAAPPAPNSSYQRIVRPDGKVHYKKIN</sequence>
<accession>A0A562MZH5</accession>